<sequence length="86" mass="9393">MASTVMWLGQGALPGNTIIDDIRELLSRNWVVCIRRISRDGNMVADALTRSVRDGPIGAWLFNEYPVFISPLLLKDACSISGVGSD</sequence>
<evidence type="ECO:0008006" key="3">
    <source>
        <dbReference type="Google" id="ProtNLM"/>
    </source>
</evidence>
<organism evidence="1 2">
    <name type="scientific">Hibiscus sabdariffa</name>
    <name type="common">roselle</name>
    <dbReference type="NCBI Taxonomy" id="183260"/>
    <lineage>
        <taxon>Eukaryota</taxon>
        <taxon>Viridiplantae</taxon>
        <taxon>Streptophyta</taxon>
        <taxon>Embryophyta</taxon>
        <taxon>Tracheophyta</taxon>
        <taxon>Spermatophyta</taxon>
        <taxon>Magnoliopsida</taxon>
        <taxon>eudicotyledons</taxon>
        <taxon>Gunneridae</taxon>
        <taxon>Pentapetalae</taxon>
        <taxon>rosids</taxon>
        <taxon>malvids</taxon>
        <taxon>Malvales</taxon>
        <taxon>Malvaceae</taxon>
        <taxon>Malvoideae</taxon>
        <taxon>Hibiscus</taxon>
    </lineage>
</organism>
<evidence type="ECO:0000313" key="1">
    <source>
        <dbReference type="EMBL" id="KAK9027727.1"/>
    </source>
</evidence>
<reference evidence="1 2" key="1">
    <citation type="journal article" date="2024" name="G3 (Bethesda)">
        <title>Genome assembly of Hibiscus sabdariffa L. provides insights into metabolisms of medicinal natural products.</title>
        <authorList>
            <person name="Kim T."/>
        </authorList>
    </citation>
    <scope>NUCLEOTIDE SEQUENCE [LARGE SCALE GENOMIC DNA]</scope>
    <source>
        <strain evidence="1">TK-2024</strain>
        <tissue evidence="1">Old leaves</tissue>
    </source>
</reference>
<protein>
    <recommendedName>
        <fullName evidence="3">RNase H type-1 domain-containing protein</fullName>
    </recommendedName>
</protein>
<gene>
    <name evidence="1" type="ORF">V6N11_067550</name>
</gene>
<proteinExistence type="predicted"/>
<evidence type="ECO:0000313" key="2">
    <source>
        <dbReference type="Proteomes" id="UP001396334"/>
    </source>
</evidence>
<name>A0ABR2SS07_9ROSI</name>
<accession>A0ABR2SS07</accession>
<keyword evidence="2" id="KW-1185">Reference proteome</keyword>
<dbReference type="EMBL" id="JBBPBN010000012">
    <property type="protein sequence ID" value="KAK9027727.1"/>
    <property type="molecule type" value="Genomic_DNA"/>
</dbReference>
<comment type="caution">
    <text evidence="1">The sequence shown here is derived from an EMBL/GenBank/DDBJ whole genome shotgun (WGS) entry which is preliminary data.</text>
</comment>
<dbReference type="Proteomes" id="UP001396334">
    <property type="component" value="Unassembled WGS sequence"/>
</dbReference>